<dbReference type="NCBIfam" id="TIGR04306">
    <property type="entry name" value="salvage_TenA"/>
    <property type="match status" value="1"/>
</dbReference>
<dbReference type="InterPro" id="IPR004305">
    <property type="entry name" value="Thiaminase-2/PQQC"/>
</dbReference>
<evidence type="ECO:0000313" key="11">
    <source>
        <dbReference type="EMBL" id="MBC1522333.1"/>
    </source>
</evidence>
<evidence type="ECO:0000256" key="2">
    <source>
        <dbReference type="ARBA" id="ARBA00004948"/>
    </source>
</evidence>
<dbReference type="InterPro" id="IPR027574">
    <property type="entry name" value="Thiaminase_II"/>
</dbReference>
<dbReference type="GO" id="GO:0009228">
    <property type="term" value="P:thiamine biosynthetic process"/>
    <property type="evidence" value="ECO:0007669"/>
    <property type="project" value="UniProtKB-KW"/>
</dbReference>
<evidence type="ECO:0000256" key="5">
    <source>
        <dbReference type="ARBA" id="ARBA00012684"/>
    </source>
</evidence>
<sequence length="226" mass="26420">MEFVKIWEEEANDVWQESLKHPFVQGLVDGTLEEDKFIHYLLQDYYYLTHFVRVIKLAKRQVCDPKIKKELNQVLRRLSASELSMRQTFYPRAGIKEQNLLVVQPSPAAYHYTSHLYRTAFADEFGVTMASLLPCYALYADMGNLYAKEKSPNPLYQELLTSYSADEYQAAVFLQKELVENAAQDADKKVREQMRKSFLISAELEVEFFDMAFQKQMWRGVKNATI</sequence>
<evidence type="ECO:0000256" key="9">
    <source>
        <dbReference type="RuleBase" id="RU363093"/>
    </source>
</evidence>
<evidence type="ECO:0000256" key="6">
    <source>
        <dbReference type="ARBA" id="ARBA00013647"/>
    </source>
</evidence>
<evidence type="ECO:0000256" key="1">
    <source>
        <dbReference type="ARBA" id="ARBA00001881"/>
    </source>
</evidence>
<evidence type="ECO:0000256" key="7">
    <source>
        <dbReference type="ARBA" id="ARBA00022977"/>
    </source>
</evidence>
<comment type="subunit">
    <text evidence="4">Homotetramer.</text>
</comment>
<dbReference type="GO" id="GO:0009229">
    <property type="term" value="P:thiamine diphosphate biosynthetic process"/>
    <property type="evidence" value="ECO:0007669"/>
    <property type="project" value="UniProtKB-UniPathway"/>
</dbReference>
<proteinExistence type="inferred from homology"/>
<accession>A0A841ZQ68</accession>
<dbReference type="UniPathway" id="UPA00060"/>
<dbReference type="InterPro" id="IPR016084">
    <property type="entry name" value="Haem_Oase-like_multi-hlx"/>
</dbReference>
<keyword evidence="9" id="KW-0378">Hydrolase</keyword>
<gene>
    <name evidence="11" type="primary">tenA</name>
    <name evidence="11" type="ORF">HB912_11815</name>
</gene>
<dbReference type="InterPro" id="IPR050967">
    <property type="entry name" value="Thiamine_Salvage_TenA"/>
</dbReference>
<dbReference type="Gene3D" id="1.20.910.10">
    <property type="entry name" value="Heme oxygenase-like"/>
    <property type="match status" value="1"/>
</dbReference>
<dbReference type="PANTHER" id="PTHR43198">
    <property type="entry name" value="BIFUNCTIONAL TH2 PROTEIN"/>
    <property type="match status" value="1"/>
</dbReference>
<comment type="similarity">
    <text evidence="3 9">Belongs to the TenA family.</text>
</comment>
<evidence type="ECO:0000256" key="3">
    <source>
        <dbReference type="ARBA" id="ARBA00010264"/>
    </source>
</evidence>
<dbReference type="GO" id="GO:0050334">
    <property type="term" value="F:thiaminase activity"/>
    <property type="evidence" value="ECO:0007669"/>
    <property type="project" value="UniProtKB-EC"/>
</dbReference>
<dbReference type="Proteomes" id="UP000559885">
    <property type="component" value="Unassembled WGS sequence"/>
</dbReference>
<feature type="domain" description="Thiaminase-2/PQQC" evidence="10">
    <location>
        <begin position="10"/>
        <end position="214"/>
    </location>
</feature>
<dbReference type="EMBL" id="JAARRM010000006">
    <property type="protein sequence ID" value="MBC1522333.1"/>
    <property type="molecule type" value="Genomic_DNA"/>
</dbReference>
<dbReference type="RefSeq" id="WP_185374828.1">
    <property type="nucleotide sequence ID" value="NZ_JAARRM010000006.1"/>
</dbReference>
<name>A0A841ZQ68_9LIST</name>
<dbReference type="GO" id="GO:0005829">
    <property type="term" value="C:cytosol"/>
    <property type="evidence" value="ECO:0007669"/>
    <property type="project" value="TreeGrafter"/>
</dbReference>
<evidence type="ECO:0000259" key="10">
    <source>
        <dbReference type="Pfam" id="PF03070"/>
    </source>
</evidence>
<protein>
    <recommendedName>
        <fullName evidence="6 9">Aminopyrimidine aminohydrolase</fullName>
        <ecNumber evidence="5 9">3.5.99.2</ecNumber>
    </recommendedName>
</protein>
<comment type="catalytic activity">
    <reaction evidence="8 9">
        <text>thiamine + H2O = 5-(2-hydroxyethyl)-4-methylthiazole + 4-amino-5-hydroxymethyl-2-methylpyrimidine + H(+)</text>
        <dbReference type="Rhea" id="RHEA:17509"/>
        <dbReference type="ChEBI" id="CHEBI:15377"/>
        <dbReference type="ChEBI" id="CHEBI:15378"/>
        <dbReference type="ChEBI" id="CHEBI:16892"/>
        <dbReference type="ChEBI" id="CHEBI:17957"/>
        <dbReference type="ChEBI" id="CHEBI:18385"/>
        <dbReference type="EC" id="3.5.99.2"/>
    </reaction>
</comment>
<comment type="function">
    <text evidence="9">Catalyzes an amino-pyrimidine hydrolysis reaction at the C5' of the pyrimidine moiety of thiamine compounds, a reaction that is part of a thiamine salvage pathway.</text>
</comment>
<evidence type="ECO:0000256" key="4">
    <source>
        <dbReference type="ARBA" id="ARBA00011881"/>
    </source>
</evidence>
<comment type="caution">
    <text evidence="11">The sequence shown here is derived from an EMBL/GenBank/DDBJ whole genome shotgun (WGS) entry which is preliminary data.</text>
</comment>
<evidence type="ECO:0000313" key="12">
    <source>
        <dbReference type="Proteomes" id="UP000559885"/>
    </source>
</evidence>
<dbReference type="SUPFAM" id="SSF48613">
    <property type="entry name" value="Heme oxygenase-like"/>
    <property type="match status" value="1"/>
</dbReference>
<comment type="catalytic activity">
    <reaction evidence="1 9">
        <text>4-amino-5-aminomethyl-2-methylpyrimidine + H2O = 4-amino-5-hydroxymethyl-2-methylpyrimidine + NH4(+)</text>
        <dbReference type="Rhea" id="RHEA:31799"/>
        <dbReference type="ChEBI" id="CHEBI:15377"/>
        <dbReference type="ChEBI" id="CHEBI:16892"/>
        <dbReference type="ChEBI" id="CHEBI:28938"/>
        <dbReference type="ChEBI" id="CHEBI:63416"/>
        <dbReference type="EC" id="3.5.99.2"/>
    </reaction>
</comment>
<dbReference type="Pfam" id="PF03070">
    <property type="entry name" value="TENA_THI-4"/>
    <property type="match status" value="1"/>
</dbReference>
<dbReference type="EC" id="3.5.99.2" evidence="5 9"/>
<dbReference type="PANTHER" id="PTHR43198:SF2">
    <property type="entry name" value="SI:CH1073-67J19.1-RELATED"/>
    <property type="match status" value="1"/>
</dbReference>
<dbReference type="CDD" id="cd19364">
    <property type="entry name" value="TenA_C_BsTenA-like"/>
    <property type="match status" value="1"/>
</dbReference>
<keyword evidence="7 9" id="KW-0784">Thiamine biosynthesis</keyword>
<reference evidence="11 12" key="1">
    <citation type="submission" date="2020-03" db="EMBL/GenBank/DDBJ databases">
        <title>Soil Listeria distribution.</title>
        <authorList>
            <person name="Liao J."/>
            <person name="Wiedmann M."/>
        </authorList>
    </citation>
    <scope>NUCLEOTIDE SEQUENCE [LARGE SCALE GENOMIC DNA]</scope>
    <source>
        <strain evidence="11 12">FSL L7-1507</strain>
    </source>
</reference>
<comment type="pathway">
    <text evidence="2 9">Cofactor biosynthesis; thiamine diphosphate biosynthesis.</text>
</comment>
<evidence type="ECO:0000256" key="8">
    <source>
        <dbReference type="ARBA" id="ARBA00048337"/>
    </source>
</evidence>
<organism evidence="11 12">
    <name type="scientific">Listeria aquatica</name>
    <dbReference type="NCBI Taxonomy" id="1494960"/>
    <lineage>
        <taxon>Bacteria</taxon>
        <taxon>Bacillati</taxon>
        <taxon>Bacillota</taxon>
        <taxon>Bacilli</taxon>
        <taxon>Bacillales</taxon>
        <taxon>Listeriaceae</taxon>
        <taxon>Listeria</taxon>
    </lineage>
</organism>
<dbReference type="AlphaFoldDB" id="A0A841ZQ68"/>